<dbReference type="RefSeq" id="WP_157289191.1">
    <property type="nucleotide sequence ID" value="NZ_WQRF01000001.1"/>
</dbReference>
<gene>
    <name evidence="1" type="ORF">GO014_03955</name>
</gene>
<dbReference type="EMBL" id="WQRF01000001">
    <property type="protein sequence ID" value="MVS98177.1"/>
    <property type="molecule type" value="Genomic_DNA"/>
</dbReference>
<reference evidence="1 2" key="1">
    <citation type="submission" date="2019-12" db="EMBL/GenBank/DDBJ databases">
        <title>Devosia maris sp. nov., isolated from the deep seawater.</title>
        <authorList>
            <person name="Liu Y."/>
        </authorList>
    </citation>
    <scope>NUCLEOTIDE SEQUENCE [LARGE SCALE GENOMIC DNA]</scope>
    <source>
        <strain evidence="1 2">L53-10-65</strain>
    </source>
</reference>
<keyword evidence="2" id="KW-1185">Reference proteome</keyword>
<evidence type="ECO:0000313" key="1">
    <source>
        <dbReference type="EMBL" id="MVS98177.1"/>
    </source>
</evidence>
<dbReference type="AlphaFoldDB" id="A0A7X3FPZ8"/>
<accession>A0A7X3FPZ8</accession>
<evidence type="ECO:0000313" key="2">
    <source>
        <dbReference type="Proteomes" id="UP000438106"/>
    </source>
</evidence>
<name>A0A7X3FPZ8_9HYPH</name>
<sequence length="174" mass="18557">MKLTWFGMTTFRIQIGGQIVVVDAHASPDGIVSNELISGSDQQVLWDEALPHADGATWKRRPAERLLDAGDRQRPVVIWSVGPRGLLLDGDDERPLLVLASDVPQLGRWAQEAVVVLAGANIRQAGQKVLDMASPKLIALAVDGGVVDTTFAALKPRLDGTGLIALEPGLAVEV</sequence>
<proteinExistence type="predicted"/>
<dbReference type="Proteomes" id="UP000438106">
    <property type="component" value="Unassembled WGS sequence"/>
</dbReference>
<protein>
    <submittedName>
        <fullName evidence="1">Uncharacterized protein</fullName>
    </submittedName>
</protein>
<organism evidence="1 2">
    <name type="scientific">Devosia marina</name>
    <dbReference type="NCBI Taxonomy" id="2683198"/>
    <lineage>
        <taxon>Bacteria</taxon>
        <taxon>Pseudomonadati</taxon>
        <taxon>Pseudomonadota</taxon>
        <taxon>Alphaproteobacteria</taxon>
        <taxon>Hyphomicrobiales</taxon>
        <taxon>Devosiaceae</taxon>
        <taxon>Devosia</taxon>
    </lineage>
</organism>
<comment type="caution">
    <text evidence="1">The sequence shown here is derived from an EMBL/GenBank/DDBJ whole genome shotgun (WGS) entry which is preliminary data.</text>
</comment>